<sequence>MALFPAYEDKATGAEEGLKIATDLATIWLQNPSFVPLSDDKLTVSSAPVEKEVVALSDTVDLGSDSSISFVSVTRKKKRKKEKCRKNRRKRLLMRSDQRHTTKIDNIFLDAQNTSLSAVKLYDIDTRRDLENFKFETTYKRQKAKFRTKKYSTLLGSCALLSSLYVNLRDSNHKIFKWRYFRFRKMDMAPKFVTSSSFAKFENSEELFLPILPSRMNVDGKDLVYDEKIRMYRLANDEEMVNSCKAKGEHNALSRLLVEKPNDIDLWLRFLKDQDLQDWNFPKKSKTALLERKLSILEKAIQLNPQSYQLKIMQIDLGIQIGWNFETINEFFRKLEFQHANCIEIWQRRLEIDYFPFSQFTVTKIVNLYSNCLQKLYSIMSGSLVTHPCQPGTGRFFVSVLVGLVNFYLQSGHTEKSLALCQALLEFNFYAPLETKNSGLEEKRCLFEPFWDSGAPRIGEENSRGREEKIIETTITRVKNSPVQP</sequence>
<keyword evidence="4" id="KW-1185">Reference proteome</keyword>
<comment type="similarity">
    <text evidence="2">Belongs to the NRDE2 family.</text>
</comment>
<dbReference type="WBParaSite" id="nRc.2.0.1.t05798-RA">
    <property type="protein sequence ID" value="nRc.2.0.1.t05798-RA"/>
    <property type="gene ID" value="nRc.2.0.1.g05798"/>
</dbReference>
<protein>
    <submittedName>
        <fullName evidence="5">Uncharacterized protein</fullName>
    </submittedName>
</protein>
<dbReference type="GO" id="GO:1902369">
    <property type="term" value="P:negative regulation of RNA catabolic process"/>
    <property type="evidence" value="ECO:0007669"/>
    <property type="project" value="TreeGrafter"/>
</dbReference>
<dbReference type="AlphaFoldDB" id="A0A915HWJ9"/>
<dbReference type="Pfam" id="PF08424">
    <property type="entry name" value="NRDE-2"/>
    <property type="match status" value="1"/>
</dbReference>
<dbReference type="Proteomes" id="UP000887565">
    <property type="component" value="Unplaced"/>
</dbReference>
<accession>A0A915HWJ9</accession>
<keyword evidence="3" id="KW-0539">Nucleus</keyword>
<dbReference type="PANTHER" id="PTHR13471:SF0">
    <property type="entry name" value="NUCLEAR EXOSOME REGULATOR NRDE2"/>
    <property type="match status" value="1"/>
</dbReference>
<name>A0A915HWJ9_ROMCU</name>
<dbReference type="InterPro" id="IPR013633">
    <property type="entry name" value="NRDE-2"/>
</dbReference>
<evidence type="ECO:0000256" key="1">
    <source>
        <dbReference type="ARBA" id="ARBA00004123"/>
    </source>
</evidence>
<evidence type="ECO:0000313" key="4">
    <source>
        <dbReference type="Proteomes" id="UP000887565"/>
    </source>
</evidence>
<proteinExistence type="inferred from homology"/>
<reference evidence="5" key="1">
    <citation type="submission" date="2022-11" db="UniProtKB">
        <authorList>
            <consortium name="WormBaseParasite"/>
        </authorList>
    </citation>
    <scope>IDENTIFICATION</scope>
</reference>
<organism evidence="4 5">
    <name type="scientific">Romanomermis culicivorax</name>
    <name type="common">Nematode worm</name>
    <dbReference type="NCBI Taxonomy" id="13658"/>
    <lineage>
        <taxon>Eukaryota</taxon>
        <taxon>Metazoa</taxon>
        <taxon>Ecdysozoa</taxon>
        <taxon>Nematoda</taxon>
        <taxon>Enoplea</taxon>
        <taxon>Dorylaimia</taxon>
        <taxon>Mermithida</taxon>
        <taxon>Mermithoidea</taxon>
        <taxon>Mermithidae</taxon>
        <taxon>Romanomermis</taxon>
    </lineage>
</organism>
<dbReference type="GO" id="GO:0031048">
    <property type="term" value="P:regulatory ncRNA-mediated heterochromatin formation"/>
    <property type="evidence" value="ECO:0007669"/>
    <property type="project" value="TreeGrafter"/>
</dbReference>
<evidence type="ECO:0000256" key="3">
    <source>
        <dbReference type="ARBA" id="ARBA00023242"/>
    </source>
</evidence>
<evidence type="ECO:0000256" key="2">
    <source>
        <dbReference type="ARBA" id="ARBA00009265"/>
    </source>
</evidence>
<dbReference type="GO" id="GO:0071013">
    <property type="term" value="C:catalytic step 2 spliceosome"/>
    <property type="evidence" value="ECO:0007669"/>
    <property type="project" value="TreeGrafter"/>
</dbReference>
<comment type="subcellular location">
    <subcellularLocation>
        <location evidence="1">Nucleus</location>
    </subcellularLocation>
</comment>
<evidence type="ECO:0000313" key="5">
    <source>
        <dbReference type="WBParaSite" id="nRc.2.0.1.t05798-RA"/>
    </source>
</evidence>
<dbReference type="PANTHER" id="PTHR13471">
    <property type="entry name" value="TETRATRICOPEPTIDE-LIKE HELICAL"/>
    <property type="match status" value="1"/>
</dbReference>